<accession>A0A164YW35</accession>
<sequence>MSESPYPPSLSASVQNTFAGQQEPLSEAVTVAPSLADDTEYQNRCEDDSEDIPSSAPMGMSASMGSSPTAVPTVPQIALTFLLVSGRRRSMTFDPDATVGRVKELIWNAWPADWQDERPPAPSYLRVLHLGKIWQDDDMLSSFQLAMVPAAPTIVHLAIRQHPVPSDDDLKKKRKRQPSSRSVPGTTTEEAVSGGCCGCIIC</sequence>
<dbReference type="InterPro" id="IPR029071">
    <property type="entry name" value="Ubiquitin-like_domsf"/>
</dbReference>
<dbReference type="EMBL" id="KV419397">
    <property type="protein sequence ID" value="KZS97292.1"/>
    <property type="molecule type" value="Genomic_DNA"/>
</dbReference>
<reference evidence="3 4" key="1">
    <citation type="journal article" date="2016" name="Mol. Biol. Evol.">
        <title>Comparative Genomics of Early-Diverging Mushroom-Forming Fungi Provides Insights into the Origins of Lignocellulose Decay Capabilities.</title>
        <authorList>
            <person name="Nagy L.G."/>
            <person name="Riley R."/>
            <person name="Tritt A."/>
            <person name="Adam C."/>
            <person name="Daum C."/>
            <person name="Floudas D."/>
            <person name="Sun H."/>
            <person name="Yadav J.S."/>
            <person name="Pangilinan J."/>
            <person name="Larsson K.H."/>
            <person name="Matsuura K."/>
            <person name="Barry K."/>
            <person name="Labutti K."/>
            <person name="Kuo R."/>
            <person name="Ohm R.A."/>
            <person name="Bhattacharya S.S."/>
            <person name="Shirouzu T."/>
            <person name="Yoshinaga Y."/>
            <person name="Martin F.M."/>
            <person name="Grigoriev I.V."/>
            <person name="Hibbett D.S."/>
        </authorList>
    </citation>
    <scope>NUCLEOTIDE SEQUENCE [LARGE SCALE GENOMIC DNA]</scope>
    <source>
        <strain evidence="3 4">HHB9708</strain>
    </source>
</reference>
<dbReference type="STRING" id="1314777.A0A164YW35"/>
<evidence type="ECO:0000313" key="4">
    <source>
        <dbReference type="Proteomes" id="UP000076722"/>
    </source>
</evidence>
<dbReference type="Gene3D" id="3.10.20.90">
    <property type="entry name" value="Phosphatidylinositol 3-kinase Catalytic Subunit, Chain A, domain 1"/>
    <property type="match status" value="1"/>
</dbReference>
<dbReference type="PANTHER" id="PTHR13169:SF0">
    <property type="entry name" value="UBIQUITIN-LIKE PROTEIN 3"/>
    <property type="match status" value="1"/>
</dbReference>
<dbReference type="OrthoDB" id="1043111at2759"/>
<dbReference type="Pfam" id="PF13881">
    <property type="entry name" value="Rad60-SLD_2"/>
    <property type="match status" value="1"/>
</dbReference>
<protein>
    <recommendedName>
        <fullName evidence="2">UBL3-like ubiquitin domain-containing protein</fullName>
    </recommendedName>
</protein>
<dbReference type="InterPro" id="IPR039540">
    <property type="entry name" value="UBL3-like_ubiquitin_dom"/>
</dbReference>
<evidence type="ECO:0000259" key="2">
    <source>
        <dbReference type="Pfam" id="PF13881"/>
    </source>
</evidence>
<evidence type="ECO:0000256" key="1">
    <source>
        <dbReference type="SAM" id="MobiDB-lite"/>
    </source>
</evidence>
<organism evidence="3 4">
    <name type="scientific">Sistotremastrum niveocremeum HHB9708</name>
    <dbReference type="NCBI Taxonomy" id="1314777"/>
    <lineage>
        <taxon>Eukaryota</taxon>
        <taxon>Fungi</taxon>
        <taxon>Dikarya</taxon>
        <taxon>Basidiomycota</taxon>
        <taxon>Agaricomycotina</taxon>
        <taxon>Agaricomycetes</taxon>
        <taxon>Sistotremastrales</taxon>
        <taxon>Sistotremastraceae</taxon>
        <taxon>Sertulicium</taxon>
        <taxon>Sertulicium niveocremeum</taxon>
    </lineage>
</organism>
<feature type="domain" description="UBL3-like ubiquitin" evidence="2">
    <location>
        <begin position="76"/>
        <end position="176"/>
    </location>
</feature>
<feature type="compositionally biased region" description="Low complexity" evidence="1">
    <location>
        <begin position="53"/>
        <end position="68"/>
    </location>
</feature>
<gene>
    <name evidence="3" type="ORF">SISNIDRAFT_482216</name>
</gene>
<proteinExistence type="predicted"/>
<feature type="region of interest" description="Disordered" evidence="1">
    <location>
        <begin position="1"/>
        <end position="69"/>
    </location>
</feature>
<dbReference type="AlphaFoldDB" id="A0A164YW35"/>
<feature type="compositionally biased region" description="Polar residues" evidence="1">
    <location>
        <begin position="10"/>
        <end position="24"/>
    </location>
</feature>
<evidence type="ECO:0000313" key="3">
    <source>
        <dbReference type="EMBL" id="KZS97292.1"/>
    </source>
</evidence>
<name>A0A164YW35_9AGAM</name>
<dbReference type="SUPFAM" id="SSF54236">
    <property type="entry name" value="Ubiquitin-like"/>
    <property type="match status" value="1"/>
</dbReference>
<feature type="region of interest" description="Disordered" evidence="1">
    <location>
        <begin position="165"/>
        <end position="192"/>
    </location>
</feature>
<dbReference type="InterPro" id="IPR040015">
    <property type="entry name" value="UBL3-like"/>
</dbReference>
<dbReference type="Proteomes" id="UP000076722">
    <property type="component" value="Unassembled WGS sequence"/>
</dbReference>
<keyword evidence="4" id="KW-1185">Reference proteome</keyword>
<dbReference type="PANTHER" id="PTHR13169">
    <property type="entry name" value="UBIQUITIN-LIKE PROTEIN 3 HCG-1 PROTEIN"/>
    <property type="match status" value="1"/>
</dbReference>